<evidence type="ECO:0000259" key="4">
    <source>
        <dbReference type="Pfam" id="PF00557"/>
    </source>
</evidence>
<dbReference type="Pfam" id="PF16188">
    <property type="entry name" value="Peptidase_M24_C"/>
    <property type="match status" value="1"/>
</dbReference>
<gene>
    <name evidence="7" type="ORF">J0H12_03345</name>
</gene>
<dbReference type="Pfam" id="PF16189">
    <property type="entry name" value="Creatinase_N_2"/>
    <property type="match status" value="1"/>
</dbReference>
<dbReference type="FunFam" id="3.90.230.10:FF:000009">
    <property type="entry name" value="xaa-Pro aminopeptidase 2"/>
    <property type="match status" value="1"/>
</dbReference>
<dbReference type="InterPro" id="IPR050422">
    <property type="entry name" value="X-Pro_aminopeptidase_P"/>
</dbReference>
<dbReference type="InterPro" id="IPR036005">
    <property type="entry name" value="Creatinase/aminopeptidase-like"/>
</dbReference>
<dbReference type="EMBL" id="JAFKGL010000014">
    <property type="protein sequence ID" value="MBN9412947.1"/>
    <property type="molecule type" value="Genomic_DNA"/>
</dbReference>
<keyword evidence="7" id="KW-0031">Aminopeptidase</keyword>
<evidence type="ECO:0000259" key="6">
    <source>
        <dbReference type="Pfam" id="PF16188"/>
    </source>
</evidence>
<dbReference type="InterPro" id="IPR029149">
    <property type="entry name" value="Creatin/AminoP/Spt16_N"/>
</dbReference>
<dbReference type="PANTHER" id="PTHR43763">
    <property type="entry name" value="XAA-PRO AMINOPEPTIDASE 1"/>
    <property type="match status" value="1"/>
</dbReference>
<evidence type="ECO:0000256" key="2">
    <source>
        <dbReference type="ARBA" id="ARBA00022723"/>
    </source>
</evidence>
<evidence type="ECO:0000259" key="5">
    <source>
        <dbReference type="Pfam" id="PF01321"/>
    </source>
</evidence>
<dbReference type="Pfam" id="PF01321">
    <property type="entry name" value="Creatinase_N"/>
    <property type="match status" value="1"/>
</dbReference>
<dbReference type="Gene3D" id="3.90.230.10">
    <property type="entry name" value="Creatinase/methionine aminopeptidase superfamily"/>
    <property type="match status" value="1"/>
</dbReference>
<dbReference type="InterPro" id="IPR033740">
    <property type="entry name" value="Pept_M24B"/>
</dbReference>
<name>A0A8J7PQY0_9PROT</name>
<dbReference type="Pfam" id="PF00557">
    <property type="entry name" value="Peptidase_M24"/>
    <property type="match status" value="1"/>
</dbReference>
<keyword evidence="7" id="KW-0645">Protease</keyword>
<accession>A0A8J7PQY0</accession>
<evidence type="ECO:0000256" key="1">
    <source>
        <dbReference type="ARBA" id="ARBA00008766"/>
    </source>
</evidence>
<organism evidence="7 8">
    <name type="scientific">Candidatus Paracaedimonas acanthamoebae</name>
    <dbReference type="NCBI Taxonomy" id="244581"/>
    <lineage>
        <taxon>Bacteria</taxon>
        <taxon>Pseudomonadati</taxon>
        <taxon>Pseudomonadota</taxon>
        <taxon>Alphaproteobacteria</taxon>
        <taxon>Holosporales</taxon>
        <taxon>Caedimonadaceae</taxon>
        <taxon>Candidatus Paracaedimonas</taxon>
    </lineage>
</organism>
<dbReference type="Proteomes" id="UP000664414">
    <property type="component" value="Unassembled WGS sequence"/>
</dbReference>
<protein>
    <submittedName>
        <fullName evidence="7">Aminopeptidase P family protein</fullName>
    </submittedName>
</protein>
<keyword evidence="3" id="KW-0378">Hydrolase</keyword>
<comment type="caution">
    <text evidence="7">The sequence shown here is derived from an EMBL/GenBank/DDBJ whole genome shotgun (WGS) entry which is preliminary data.</text>
</comment>
<feature type="domain" description="Creatinase N-terminal" evidence="5">
    <location>
        <begin position="9"/>
        <end position="138"/>
    </location>
</feature>
<dbReference type="InterPro" id="IPR032416">
    <property type="entry name" value="Peptidase_M24_C"/>
</dbReference>
<dbReference type="GO" id="GO:0070006">
    <property type="term" value="F:metalloaminopeptidase activity"/>
    <property type="evidence" value="ECO:0007669"/>
    <property type="project" value="InterPro"/>
</dbReference>
<comment type="similarity">
    <text evidence="1">Belongs to the peptidase M24B family.</text>
</comment>
<proteinExistence type="inferred from homology"/>
<dbReference type="GO" id="GO:0046872">
    <property type="term" value="F:metal ion binding"/>
    <property type="evidence" value="ECO:0007669"/>
    <property type="project" value="UniProtKB-KW"/>
</dbReference>
<dbReference type="CDD" id="cd01085">
    <property type="entry name" value="APP"/>
    <property type="match status" value="1"/>
</dbReference>
<dbReference type="Gene3D" id="3.40.350.10">
    <property type="entry name" value="Creatinase/prolidase N-terminal domain"/>
    <property type="match status" value="2"/>
</dbReference>
<evidence type="ECO:0000256" key="3">
    <source>
        <dbReference type="ARBA" id="ARBA00022801"/>
    </source>
</evidence>
<dbReference type="InterPro" id="IPR000587">
    <property type="entry name" value="Creatinase_N"/>
</dbReference>
<dbReference type="SUPFAM" id="SSF53092">
    <property type="entry name" value="Creatinase/prolidase N-terminal domain"/>
    <property type="match status" value="1"/>
</dbReference>
<dbReference type="SUPFAM" id="SSF55920">
    <property type="entry name" value="Creatinase/aminopeptidase"/>
    <property type="match status" value="1"/>
</dbReference>
<evidence type="ECO:0000313" key="7">
    <source>
        <dbReference type="EMBL" id="MBN9412947.1"/>
    </source>
</evidence>
<feature type="domain" description="Peptidase M24" evidence="4">
    <location>
        <begin position="309"/>
        <end position="523"/>
    </location>
</feature>
<dbReference type="GO" id="GO:0005737">
    <property type="term" value="C:cytoplasm"/>
    <property type="evidence" value="ECO:0007669"/>
    <property type="project" value="UniProtKB-ARBA"/>
</dbReference>
<dbReference type="PANTHER" id="PTHR43763:SF6">
    <property type="entry name" value="XAA-PRO AMINOPEPTIDASE 1"/>
    <property type="match status" value="1"/>
</dbReference>
<reference evidence="7" key="1">
    <citation type="submission" date="2021-02" db="EMBL/GenBank/DDBJ databases">
        <title>Thiocyanate and organic carbon inputs drive convergent selection for specific autotrophic Afipia and Thiobacillus strains within complex microbiomes.</title>
        <authorList>
            <person name="Huddy R.J."/>
            <person name="Sachdeva R."/>
            <person name="Kadzinga F."/>
            <person name="Kantor R.S."/>
            <person name="Harrison S.T.L."/>
            <person name="Banfield J.F."/>
        </authorList>
    </citation>
    <scope>NUCLEOTIDE SEQUENCE</scope>
    <source>
        <strain evidence="7">SCN18_10_11_15_R4_P_38_20</strain>
    </source>
</reference>
<dbReference type="AlphaFoldDB" id="A0A8J7PQY0"/>
<evidence type="ECO:0000313" key="8">
    <source>
        <dbReference type="Proteomes" id="UP000664414"/>
    </source>
</evidence>
<feature type="domain" description="Peptidase M24 C-terminal" evidence="6">
    <location>
        <begin position="534"/>
        <end position="590"/>
    </location>
</feature>
<dbReference type="InterPro" id="IPR000994">
    <property type="entry name" value="Pept_M24"/>
</dbReference>
<sequence>MASLQKLIQLREVMLRENIDAFTIPKADEHQGEYVPPYSERLLWLTNFNGSAGFAIILQDKAGLFVDGRYTLQAAQQIDTTCFEIVPLAEMSGPTWLTHHLKPGAKLAYDPWLTTEREIQGYEKSLESKNIEFSPVEKNLVDQIWIDRPQKSAHSIYIHPLEFAGQDFKDKLTIIAHELKKKQASAGVVTMTESVSWLFNIRGNDYDFIPTMSSYAIVYETGKADLFIDEKKVPYDVRQYLKAVVTIKPFESFEKTLQDIGQLKARVIIDPLTAPVQSIYAVEKAGGKVLRGDEPTTHLKACKNKAELEGMRRAHIRDGAALTTFLHWISQEGPQGNVDELQAVEKILACRQKFPEFKIPSFSTISGTGPNGAVIHYRVNSETNRTIAPNDIYLIDSGGHYSDGSTDVTRTIAIGETTPEQRDRFTRVLKGHIALATSIFPQGTSGSQLDILARSALWQVGLDYAHGTGHGVGAVLNIHEGPQRISSVPNHVSLKPGMILSNEPGYYKENSYGIRIENLMIVQSLDIPDAEKRMLGFETITLAPIDLKLIEKSLLTDLEIKWLDDYHQAVYEKLSPLLEEEVREWLKETTLSFRNYCIKM</sequence>
<keyword evidence="2" id="KW-0479">Metal-binding</keyword>